<feature type="transmembrane region" description="Helical" evidence="5">
    <location>
        <begin position="44"/>
        <end position="65"/>
    </location>
</feature>
<feature type="transmembrane region" description="Helical" evidence="5">
    <location>
        <begin position="20"/>
        <end position="38"/>
    </location>
</feature>
<dbReference type="AlphaFoldDB" id="A0A1Z3HUH9"/>
<feature type="domain" description="O-antigen ligase-related" evidence="6">
    <location>
        <begin position="233"/>
        <end position="400"/>
    </location>
</feature>
<evidence type="ECO:0000256" key="3">
    <source>
        <dbReference type="ARBA" id="ARBA00022989"/>
    </source>
</evidence>
<feature type="transmembrane region" description="Helical" evidence="5">
    <location>
        <begin position="139"/>
        <end position="158"/>
    </location>
</feature>
<keyword evidence="3 5" id="KW-1133">Transmembrane helix</keyword>
<protein>
    <recommendedName>
        <fullName evidence="6">O-antigen ligase-related domain-containing protein</fullName>
    </recommendedName>
</protein>
<dbReference type="PANTHER" id="PTHR37422:SF13">
    <property type="entry name" value="LIPOPOLYSACCHARIDE BIOSYNTHESIS PROTEIN PA4999-RELATED"/>
    <property type="match status" value="1"/>
</dbReference>
<dbReference type="Pfam" id="PF04932">
    <property type="entry name" value="Wzy_C"/>
    <property type="match status" value="1"/>
</dbReference>
<dbReference type="InterPro" id="IPR007016">
    <property type="entry name" value="O-antigen_ligase-rel_domated"/>
</dbReference>
<gene>
    <name evidence="7" type="ORF">XM38_049380</name>
</gene>
<dbReference type="RefSeq" id="WP_088431256.1">
    <property type="nucleotide sequence ID" value="NZ_CP021983.2"/>
</dbReference>
<reference evidence="7 8" key="1">
    <citation type="journal article" date="2016" name="Biochim. Biophys. Acta">
        <title>Characterization of red-shifted phycobilisomes isolated from the chlorophyll f-containing cyanobacterium Halomicronema hongdechloris.</title>
        <authorList>
            <person name="Li Y."/>
            <person name="Lin Y."/>
            <person name="Garvey C.J."/>
            <person name="Birch D."/>
            <person name="Corkery R.W."/>
            <person name="Loughlin P.C."/>
            <person name="Scheer H."/>
            <person name="Willows R.D."/>
            <person name="Chen M."/>
        </authorList>
    </citation>
    <scope>NUCLEOTIDE SEQUENCE [LARGE SCALE GENOMIC DNA]</scope>
    <source>
        <strain evidence="7 8">C2206</strain>
    </source>
</reference>
<comment type="subcellular location">
    <subcellularLocation>
        <location evidence="1">Membrane</location>
        <topology evidence="1">Multi-pass membrane protein</topology>
    </subcellularLocation>
</comment>
<keyword evidence="2 5" id="KW-0812">Transmembrane</keyword>
<feature type="transmembrane region" description="Helical" evidence="5">
    <location>
        <begin position="230"/>
        <end position="258"/>
    </location>
</feature>
<dbReference type="InterPro" id="IPR051533">
    <property type="entry name" value="WaaL-like"/>
</dbReference>
<feature type="transmembrane region" description="Helical" evidence="5">
    <location>
        <begin position="201"/>
        <end position="218"/>
    </location>
</feature>
<keyword evidence="4 5" id="KW-0472">Membrane</keyword>
<name>A0A1Z3HUH9_9CYAN</name>
<feature type="transmembrane region" description="Helical" evidence="5">
    <location>
        <begin position="388"/>
        <end position="411"/>
    </location>
</feature>
<keyword evidence="8" id="KW-1185">Reference proteome</keyword>
<evidence type="ECO:0000313" key="7">
    <source>
        <dbReference type="EMBL" id="ASC73964.1"/>
    </source>
</evidence>
<dbReference type="KEGG" id="hhg:XM38_049380"/>
<evidence type="ECO:0000256" key="5">
    <source>
        <dbReference type="SAM" id="Phobius"/>
    </source>
</evidence>
<feature type="transmembrane region" description="Helical" evidence="5">
    <location>
        <begin position="270"/>
        <end position="288"/>
    </location>
</feature>
<dbReference type="Proteomes" id="UP000191901">
    <property type="component" value="Chromosome"/>
</dbReference>
<evidence type="ECO:0000259" key="6">
    <source>
        <dbReference type="Pfam" id="PF04932"/>
    </source>
</evidence>
<dbReference type="OrthoDB" id="453707at2"/>
<organism evidence="7 8">
    <name type="scientific">Halomicronema hongdechloris C2206</name>
    <dbReference type="NCBI Taxonomy" id="1641165"/>
    <lineage>
        <taxon>Bacteria</taxon>
        <taxon>Bacillati</taxon>
        <taxon>Cyanobacteriota</taxon>
        <taxon>Cyanophyceae</taxon>
        <taxon>Nodosilineales</taxon>
        <taxon>Nodosilineaceae</taxon>
        <taxon>Halomicronema</taxon>
    </lineage>
</organism>
<evidence type="ECO:0000256" key="1">
    <source>
        <dbReference type="ARBA" id="ARBA00004141"/>
    </source>
</evidence>
<feature type="transmembrane region" description="Helical" evidence="5">
    <location>
        <begin position="115"/>
        <end position="132"/>
    </location>
</feature>
<sequence length="461" mass="52206">MRQLISTTNTKTSTKAPLIFHVYALFFCLTVIAINPFAVTRGSIWTQPKILCVFAIVILHLLILFKERQPIRRPNQWKLQVFGWLALLASGIISTLLSPFPSRSFFGHSITADGWLYWLLIAGFVLTNSLVLKQYPRLFLWQLRGILVGATLVALSMYPQFLNWKLDYTADSGQLWPGTEHVLATGIYQDHQPVGLYSHRGYASFALAIASVLSLVALKKQWLSARVALPLTALHAITLSLARVRGAMLAMLLAWLWLAWTTPRRRSTQQLIIALSLIGLLSFGWTTMERRVINADFYASTPFRVALKHFTSDRIFLWQKAWQGILKRPWFGWGFSGYSIADTYYLCPEGTEPVILEDYFTHCQLETGETVQVSAKAIHAHNVFLDKYIALGVVGASIYLVLMSYYALAVLKAKPEILALVITYASYMLTWYDCGQLSHLGWWALSIQTSLRHTSVINNDH</sequence>
<dbReference type="PANTHER" id="PTHR37422">
    <property type="entry name" value="TEICHURONIC ACID BIOSYNTHESIS PROTEIN TUAE"/>
    <property type="match status" value="1"/>
</dbReference>
<feature type="transmembrane region" description="Helical" evidence="5">
    <location>
        <begin position="77"/>
        <end position="100"/>
    </location>
</feature>
<evidence type="ECO:0000313" key="8">
    <source>
        <dbReference type="Proteomes" id="UP000191901"/>
    </source>
</evidence>
<dbReference type="GO" id="GO:0016020">
    <property type="term" value="C:membrane"/>
    <property type="evidence" value="ECO:0007669"/>
    <property type="project" value="UniProtKB-SubCell"/>
</dbReference>
<proteinExistence type="predicted"/>
<accession>A0A1Z3HUH9</accession>
<evidence type="ECO:0000256" key="2">
    <source>
        <dbReference type="ARBA" id="ARBA00022692"/>
    </source>
</evidence>
<evidence type="ECO:0000256" key="4">
    <source>
        <dbReference type="ARBA" id="ARBA00023136"/>
    </source>
</evidence>
<dbReference type="EMBL" id="CP021983">
    <property type="protein sequence ID" value="ASC73964.1"/>
    <property type="molecule type" value="Genomic_DNA"/>
</dbReference>